<dbReference type="AlphaFoldDB" id="M7N6B5"/>
<evidence type="ECO:0000313" key="2">
    <source>
        <dbReference type="Proteomes" id="UP000011910"/>
    </source>
</evidence>
<organism evidence="1 2">
    <name type="scientific">Cesiribacter andamanensis AMV16</name>
    <dbReference type="NCBI Taxonomy" id="1279009"/>
    <lineage>
        <taxon>Bacteria</taxon>
        <taxon>Pseudomonadati</taxon>
        <taxon>Bacteroidota</taxon>
        <taxon>Cytophagia</taxon>
        <taxon>Cytophagales</taxon>
        <taxon>Cesiribacteraceae</taxon>
        <taxon>Cesiribacter</taxon>
    </lineage>
</organism>
<keyword evidence="2" id="KW-1185">Reference proteome</keyword>
<gene>
    <name evidence="1" type="ORF">ADICEAN_02089</name>
</gene>
<dbReference type="STRING" id="1279009.ADICEAN_02089"/>
<protein>
    <submittedName>
        <fullName evidence="1">Uncharacterized protein</fullName>
    </submittedName>
</protein>
<dbReference type="EMBL" id="AODQ01000046">
    <property type="protein sequence ID" value="EMR02761.1"/>
    <property type="molecule type" value="Genomic_DNA"/>
</dbReference>
<proteinExistence type="predicted"/>
<sequence length="84" mass="9666">MLILTSCQYSPYADEYTTEEPLMSAVIGSYVLDKQTISPDLKTIKDSMTGEEVIPRIEFFEDSTYKVEYLPNKLNTVNKEFITK</sequence>
<accession>M7N6B5</accession>
<dbReference type="Proteomes" id="UP000011910">
    <property type="component" value="Unassembled WGS sequence"/>
</dbReference>
<comment type="caution">
    <text evidence="1">The sequence shown here is derived from an EMBL/GenBank/DDBJ whole genome shotgun (WGS) entry which is preliminary data.</text>
</comment>
<reference evidence="1 2" key="1">
    <citation type="journal article" date="2013" name="Genome Announc.">
        <title>Draft Genome Sequence of Cesiribacter andamanensis Strain AMV16T, Isolated from a Soil Sample from a Mud Volcano in the Andaman Islands, India.</title>
        <authorList>
            <person name="Shivaji S."/>
            <person name="Ara S."/>
            <person name="Begum Z."/>
            <person name="Srinivas T.N."/>
            <person name="Singh A."/>
            <person name="Kumar Pinnaka A."/>
        </authorList>
    </citation>
    <scope>NUCLEOTIDE SEQUENCE [LARGE SCALE GENOMIC DNA]</scope>
    <source>
        <strain evidence="1 2">AMV16</strain>
    </source>
</reference>
<name>M7N6B5_9BACT</name>
<evidence type="ECO:0000313" key="1">
    <source>
        <dbReference type="EMBL" id="EMR02761.1"/>
    </source>
</evidence>